<dbReference type="Proteomes" id="UP001564657">
    <property type="component" value="Unassembled WGS sequence"/>
</dbReference>
<dbReference type="CDD" id="cd00408">
    <property type="entry name" value="DHDPS-like"/>
    <property type="match status" value="1"/>
</dbReference>
<dbReference type="SUPFAM" id="SSF51569">
    <property type="entry name" value="Aldolase"/>
    <property type="match status" value="1"/>
</dbReference>
<evidence type="ECO:0000256" key="2">
    <source>
        <dbReference type="ARBA" id="ARBA00023270"/>
    </source>
</evidence>
<keyword evidence="1 3" id="KW-0456">Lyase</keyword>
<dbReference type="Pfam" id="PF00701">
    <property type="entry name" value="DHDPS"/>
    <property type="match status" value="1"/>
</dbReference>
<dbReference type="PROSITE" id="PS00666">
    <property type="entry name" value="DHDPS_2"/>
    <property type="match status" value="1"/>
</dbReference>
<accession>A0ABV4BSS2</accession>
<dbReference type="RefSeq" id="WP_369704652.1">
    <property type="nucleotide sequence ID" value="NZ_JBGEWD010000010.1"/>
</dbReference>
<organism evidence="4 5">
    <name type="scientific">Clostridium moutaii</name>
    <dbReference type="NCBI Taxonomy" id="3240932"/>
    <lineage>
        <taxon>Bacteria</taxon>
        <taxon>Bacillati</taxon>
        <taxon>Bacillota</taxon>
        <taxon>Clostridia</taxon>
        <taxon>Eubacteriales</taxon>
        <taxon>Clostridiaceae</taxon>
        <taxon>Clostridium</taxon>
    </lineage>
</organism>
<dbReference type="EMBL" id="JBGEWD010000010">
    <property type="protein sequence ID" value="MEY8000761.1"/>
    <property type="molecule type" value="Genomic_DNA"/>
</dbReference>
<evidence type="ECO:0000256" key="1">
    <source>
        <dbReference type="ARBA" id="ARBA00023239"/>
    </source>
</evidence>
<keyword evidence="5" id="KW-1185">Reference proteome</keyword>
<comment type="caution">
    <text evidence="4">The sequence shown here is derived from an EMBL/GenBank/DDBJ whole genome shotgun (WGS) entry which is preliminary data.</text>
</comment>
<dbReference type="PRINTS" id="PR00146">
    <property type="entry name" value="DHPICSNTHASE"/>
</dbReference>
<gene>
    <name evidence="4" type="ORF">AB8U03_11220</name>
</gene>
<dbReference type="InterPro" id="IPR013785">
    <property type="entry name" value="Aldolase_TIM"/>
</dbReference>
<dbReference type="PANTHER" id="PTHR42849:SF1">
    <property type="entry name" value="N-ACETYLNEURAMINATE LYASE"/>
    <property type="match status" value="1"/>
</dbReference>
<dbReference type="Gene3D" id="3.20.20.70">
    <property type="entry name" value="Aldolase class I"/>
    <property type="match status" value="1"/>
</dbReference>
<dbReference type="PIRSF" id="PIRSF001365">
    <property type="entry name" value="DHDPS"/>
    <property type="match status" value="1"/>
</dbReference>
<dbReference type="SMART" id="SM01130">
    <property type="entry name" value="DHDPS"/>
    <property type="match status" value="1"/>
</dbReference>
<evidence type="ECO:0000313" key="4">
    <source>
        <dbReference type="EMBL" id="MEY8000761.1"/>
    </source>
</evidence>
<evidence type="ECO:0000313" key="5">
    <source>
        <dbReference type="Proteomes" id="UP001564657"/>
    </source>
</evidence>
<comment type="similarity">
    <text evidence="3">Belongs to the DapA family.</text>
</comment>
<name>A0ABV4BSS2_9CLOT</name>
<dbReference type="InterPro" id="IPR020625">
    <property type="entry name" value="Schiff_base-form_aldolases_AS"/>
</dbReference>
<sequence>MFKGIYTPMLTIFNDEGGINKEATSALIEKLISDGVDGIVALGSTGEFFSLSLAEKKEYVKFVGEVISGRIKFLIGTGSNNIEEVIELNHFAEEINADAVLVVTPYYFSLNEQHLYEYYSIIARNTKLPIILYNFPDRTGTNLSADFIYRLVTDFKNIVGVKDTIDSISNVRKFSEKIRKIRSDFSIFSGFEEYLIPNLLSQGAGIIGGLTNVNAKVFINTYKAFLDKDVDKLLICQSKINKLMEMYSLLDPFIITLKEAVSIRLNININTSLKNYSIKADEDIRNKIKDLINIE</sequence>
<dbReference type="InterPro" id="IPR020624">
    <property type="entry name" value="Schiff_base-form_aldolases_CS"/>
</dbReference>
<protein>
    <submittedName>
        <fullName evidence="4">Dihydrodipicolinate synthase family protein</fullName>
    </submittedName>
</protein>
<keyword evidence="2" id="KW-0704">Schiff base</keyword>
<dbReference type="PROSITE" id="PS00665">
    <property type="entry name" value="DHDPS_1"/>
    <property type="match status" value="1"/>
</dbReference>
<dbReference type="InterPro" id="IPR002220">
    <property type="entry name" value="DapA-like"/>
</dbReference>
<proteinExistence type="inferred from homology"/>
<reference evidence="4 5" key="1">
    <citation type="submission" date="2024-08" db="EMBL/GenBank/DDBJ databases">
        <title>Clostridium lapicellarii sp. nov., and Clostridium renhuaiense sp. nov., two species isolated from the mud in a fermentation cellar used for producing sauce-flavour Chinese liquors.</title>
        <authorList>
            <person name="Yang F."/>
            <person name="Wang H."/>
            <person name="Chen L.Q."/>
            <person name="Zhou N."/>
            <person name="Lu J.J."/>
            <person name="Pu X.X."/>
            <person name="Wan B."/>
            <person name="Wang L."/>
            <person name="Liu S.J."/>
        </authorList>
    </citation>
    <scope>NUCLEOTIDE SEQUENCE [LARGE SCALE GENOMIC DNA]</scope>
    <source>
        <strain evidence="4 5">MT-5</strain>
    </source>
</reference>
<dbReference type="PANTHER" id="PTHR42849">
    <property type="entry name" value="N-ACETYLNEURAMINATE LYASE"/>
    <property type="match status" value="1"/>
</dbReference>
<evidence type="ECO:0000256" key="3">
    <source>
        <dbReference type="PIRNR" id="PIRNR001365"/>
    </source>
</evidence>